<dbReference type="SUPFAM" id="SSF55729">
    <property type="entry name" value="Acyl-CoA N-acyltransferases (Nat)"/>
    <property type="match status" value="1"/>
</dbReference>
<dbReference type="Proteomes" id="UP001165363">
    <property type="component" value="Unassembled WGS sequence"/>
</dbReference>
<accession>A0ABT0RPC2</accession>
<comment type="caution">
    <text evidence="2">The sequence shown here is derived from an EMBL/GenBank/DDBJ whole genome shotgun (WGS) entry which is preliminary data.</text>
</comment>
<name>A0ABT0RPC2_9SPHN</name>
<gene>
    <name evidence="2" type="ORF">LZ536_11320</name>
</gene>
<dbReference type="CDD" id="cd04301">
    <property type="entry name" value="NAT_SF"/>
    <property type="match status" value="1"/>
</dbReference>
<sequence length="141" mass="14910">MGRFYRRVTPTDLRFRFLSSVKPDRPLADRTIAAATGSVESLLAFDAADGSLAATGMIAGAPAQDEAEIAVLVRSDLKGQGIGWSMLDHCCEQAAALGFGKAVAVESSDNRPAIALEEELGFQAHQHPEDGTLTVLSKVLP</sequence>
<evidence type="ECO:0000313" key="2">
    <source>
        <dbReference type="EMBL" id="MCL6684483.1"/>
    </source>
</evidence>
<feature type="domain" description="N-acetyltransferase" evidence="1">
    <location>
        <begin position="3"/>
        <end position="141"/>
    </location>
</feature>
<organism evidence="2 3">
    <name type="scientific">Sphingomonas alba</name>
    <dbReference type="NCBI Taxonomy" id="2908208"/>
    <lineage>
        <taxon>Bacteria</taxon>
        <taxon>Pseudomonadati</taxon>
        <taxon>Pseudomonadota</taxon>
        <taxon>Alphaproteobacteria</taxon>
        <taxon>Sphingomonadales</taxon>
        <taxon>Sphingomonadaceae</taxon>
        <taxon>Sphingomonas</taxon>
    </lineage>
</organism>
<proteinExistence type="predicted"/>
<dbReference type="InterPro" id="IPR016181">
    <property type="entry name" value="Acyl_CoA_acyltransferase"/>
</dbReference>
<dbReference type="Gene3D" id="3.40.630.30">
    <property type="match status" value="1"/>
</dbReference>
<dbReference type="EMBL" id="JAMGBD010000002">
    <property type="protein sequence ID" value="MCL6684483.1"/>
    <property type="molecule type" value="Genomic_DNA"/>
</dbReference>
<dbReference type="Pfam" id="PF00583">
    <property type="entry name" value="Acetyltransf_1"/>
    <property type="match status" value="1"/>
</dbReference>
<reference evidence="2" key="1">
    <citation type="submission" date="2022-05" db="EMBL/GenBank/DDBJ databases">
        <authorList>
            <person name="Jo J.-H."/>
            <person name="Im W.-T."/>
        </authorList>
    </citation>
    <scope>NUCLEOTIDE SEQUENCE</scope>
    <source>
        <strain evidence="2">SE158</strain>
    </source>
</reference>
<protein>
    <submittedName>
        <fullName evidence="2">GNAT family N-acetyltransferase</fullName>
    </submittedName>
</protein>
<dbReference type="RefSeq" id="WP_249848890.1">
    <property type="nucleotide sequence ID" value="NZ_JAMGBD010000002.1"/>
</dbReference>
<dbReference type="PROSITE" id="PS51186">
    <property type="entry name" value="GNAT"/>
    <property type="match status" value="1"/>
</dbReference>
<evidence type="ECO:0000313" key="3">
    <source>
        <dbReference type="Proteomes" id="UP001165363"/>
    </source>
</evidence>
<dbReference type="InterPro" id="IPR000182">
    <property type="entry name" value="GNAT_dom"/>
</dbReference>
<evidence type="ECO:0000259" key="1">
    <source>
        <dbReference type="PROSITE" id="PS51186"/>
    </source>
</evidence>
<keyword evidence="3" id="KW-1185">Reference proteome</keyword>